<dbReference type="Proteomes" id="UP000233256">
    <property type="component" value="Unassembled WGS sequence"/>
</dbReference>
<comment type="caution">
    <text evidence="2">The sequence shown here is derived from an EMBL/GenBank/DDBJ whole genome shotgun (WGS) entry which is preliminary data.</text>
</comment>
<dbReference type="InterPro" id="IPR018637">
    <property type="entry name" value="DUF2059"/>
</dbReference>
<reference evidence="2 3" key="1">
    <citation type="journal article" date="2017" name="ISME J.">
        <title>Potential for microbial H2 and metal transformations associated with novel bacteria and archaea in deep terrestrial subsurface sediments.</title>
        <authorList>
            <person name="Hernsdorf A.W."/>
            <person name="Amano Y."/>
            <person name="Miyakawa K."/>
            <person name="Ise K."/>
            <person name="Suzuki Y."/>
            <person name="Anantharaman K."/>
            <person name="Probst A."/>
            <person name="Burstein D."/>
            <person name="Thomas B.C."/>
            <person name="Banfield J.F."/>
        </authorList>
    </citation>
    <scope>NUCLEOTIDE SEQUENCE [LARGE SCALE GENOMIC DNA]</scope>
    <source>
        <strain evidence="2">HGW-Wallbacteria-1</strain>
    </source>
</reference>
<name>A0A2N1PKY2_9BACT</name>
<evidence type="ECO:0000259" key="1">
    <source>
        <dbReference type="Pfam" id="PF09832"/>
    </source>
</evidence>
<dbReference type="EMBL" id="PGXC01000028">
    <property type="protein sequence ID" value="PKK88986.1"/>
    <property type="molecule type" value="Genomic_DNA"/>
</dbReference>
<evidence type="ECO:0000313" key="2">
    <source>
        <dbReference type="EMBL" id="PKK88986.1"/>
    </source>
</evidence>
<evidence type="ECO:0000313" key="3">
    <source>
        <dbReference type="Proteomes" id="UP000233256"/>
    </source>
</evidence>
<sequence>MGVQEMKKSLFDLQLMFLTVCFFLFSTIVMASDLSAVSIDRLLKVSGLTKQTSELPGLFKASLEPMMQQNIPLTPDDFREIEIIIGKTVLPEEILTEIRTRLAADLSDLEVQRLLSWYESDLGRKITEAEEKSSTPEAIQATLGQTIEADSDRKRIALVQKIEAIINSADKAMEMQKKTALAFFRVITIAISPFEEVDTKGFEANLDAQNSNMRTQVNELVIKTFLYAFRDFEINDLEKYSAFLERPESVKFTISASEALLQGIDNCLGKMPPLVRVTFKTLKKDQ</sequence>
<organism evidence="2 3">
    <name type="scientific">Candidatus Wallbacteria bacterium HGW-Wallbacteria-1</name>
    <dbReference type="NCBI Taxonomy" id="2013854"/>
    <lineage>
        <taxon>Bacteria</taxon>
        <taxon>Candidatus Walliibacteriota</taxon>
    </lineage>
</organism>
<dbReference type="Pfam" id="PF09832">
    <property type="entry name" value="DUF2059"/>
    <property type="match status" value="1"/>
</dbReference>
<gene>
    <name evidence="2" type="ORF">CVV64_16305</name>
</gene>
<feature type="domain" description="DUF2059" evidence="1">
    <location>
        <begin position="93"/>
        <end position="134"/>
    </location>
</feature>
<proteinExistence type="predicted"/>
<protein>
    <recommendedName>
        <fullName evidence="1">DUF2059 domain-containing protein</fullName>
    </recommendedName>
</protein>
<accession>A0A2N1PKY2</accession>
<dbReference type="AlphaFoldDB" id="A0A2N1PKY2"/>